<dbReference type="AlphaFoldDB" id="A0A6N3BFZ9"/>
<reference evidence="2" key="1">
    <citation type="submission" date="2019-11" db="EMBL/GenBank/DDBJ databases">
        <authorList>
            <person name="Feng L."/>
        </authorList>
    </citation>
    <scope>NUCLEOTIDE SEQUENCE</scope>
    <source>
        <strain evidence="2">CTertiumLFYP3</strain>
    </source>
</reference>
<evidence type="ECO:0000313" key="2">
    <source>
        <dbReference type="EMBL" id="VYU01528.1"/>
    </source>
</evidence>
<feature type="transmembrane region" description="Helical" evidence="1">
    <location>
        <begin position="51"/>
        <end position="72"/>
    </location>
</feature>
<proteinExistence type="predicted"/>
<dbReference type="RefSeq" id="WP_156625772.1">
    <property type="nucleotide sequence ID" value="NZ_CACRTO010000013.1"/>
</dbReference>
<keyword evidence="1" id="KW-0812">Transmembrane</keyword>
<dbReference type="EMBL" id="CACRTO010000013">
    <property type="protein sequence ID" value="VYU01528.1"/>
    <property type="molecule type" value="Genomic_DNA"/>
</dbReference>
<accession>A0A6N3BFZ9</accession>
<keyword evidence="1" id="KW-0472">Membrane</keyword>
<keyword evidence="1" id="KW-1133">Transmembrane helix</keyword>
<organism evidence="2">
    <name type="scientific">Clostridium tertium</name>
    <dbReference type="NCBI Taxonomy" id="1559"/>
    <lineage>
        <taxon>Bacteria</taxon>
        <taxon>Bacillati</taxon>
        <taxon>Bacillota</taxon>
        <taxon>Clostridia</taxon>
        <taxon>Eubacteriales</taxon>
        <taxon>Clostridiaceae</taxon>
        <taxon>Clostridium</taxon>
    </lineage>
</organism>
<sequence>MNNKVVLKILIVIMFIMPIVSIEDIVPWAIALFFIHKSIKGFKAKDDLKPIILNTVYCGGIIFFYNVIARYIENILIKAWL</sequence>
<protein>
    <submittedName>
        <fullName evidence="2">Uncharacterized protein</fullName>
    </submittedName>
</protein>
<name>A0A6N3BFZ9_9CLOT</name>
<gene>
    <name evidence="2" type="ORF">CTLFYP3_01257</name>
</gene>
<feature type="transmembrane region" description="Helical" evidence="1">
    <location>
        <begin position="6"/>
        <end position="30"/>
    </location>
</feature>
<evidence type="ECO:0000256" key="1">
    <source>
        <dbReference type="SAM" id="Phobius"/>
    </source>
</evidence>